<name>A0A2H3BHR1_9AGAR</name>
<dbReference type="STRING" id="1076256.A0A2H3BHR1"/>
<evidence type="ECO:0000313" key="2">
    <source>
        <dbReference type="Proteomes" id="UP000218334"/>
    </source>
</evidence>
<dbReference type="InterPro" id="IPR011009">
    <property type="entry name" value="Kinase-like_dom_sf"/>
</dbReference>
<accession>A0A2H3BHR1</accession>
<gene>
    <name evidence="1" type="ORF">ARMSODRAFT_111779</name>
</gene>
<keyword evidence="2" id="KW-1185">Reference proteome</keyword>
<evidence type="ECO:0000313" key="1">
    <source>
        <dbReference type="EMBL" id="PBK70421.1"/>
    </source>
</evidence>
<organism evidence="1 2">
    <name type="scientific">Armillaria solidipes</name>
    <dbReference type="NCBI Taxonomy" id="1076256"/>
    <lineage>
        <taxon>Eukaryota</taxon>
        <taxon>Fungi</taxon>
        <taxon>Dikarya</taxon>
        <taxon>Basidiomycota</taxon>
        <taxon>Agaricomycotina</taxon>
        <taxon>Agaricomycetes</taxon>
        <taxon>Agaricomycetidae</taxon>
        <taxon>Agaricales</taxon>
        <taxon>Marasmiineae</taxon>
        <taxon>Physalacriaceae</taxon>
        <taxon>Armillaria</taxon>
    </lineage>
</organism>
<sequence length="351" mass="39354">MGLAAAVRGMTAEFRERACKRGHQSNLMSEPLDDTTPDPNGIYFPGTRYQLYTVEPPCFSNDDQQCLHDNYSLERQRTEGVLALSLANRIRLPSTPSLSITLSDRRCGGIREHITHVWAAHTSSPTLGDASTTVIAKFYDPLYFHDEYESVDPLRLSAQSVASEVKAYEMLQPLQGISVPRVIGLYATAIPQQNGRTVYVLLLELVAGKGLQYLCETGDEDGDVLGDYLCENHREAIFATMSRLALDLVSRGVFHADWAPRNVIIRPPAHPGPFCCDEHCPARFEIDADDVGATMIDFERVYLEDPPDLKNIHLVRRMFTNVVPSEYFFGWFRNLHTYPSLRLDALGQGSE</sequence>
<protein>
    <submittedName>
        <fullName evidence="1">Uncharacterized protein</fullName>
    </submittedName>
</protein>
<dbReference type="Proteomes" id="UP000218334">
    <property type="component" value="Unassembled WGS sequence"/>
</dbReference>
<proteinExistence type="predicted"/>
<reference evidence="2" key="1">
    <citation type="journal article" date="2017" name="Nat. Ecol. Evol.">
        <title>Genome expansion and lineage-specific genetic innovations in the forest pathogenic fungi Armillaria.</title>
        <authorList>
            <person name="Sipos G."/>
            <person name="Prasanna A.N."/>
            <person name="Walter M.C."/>
            <person name="O'Connor E."/>
            <person name="Balint B."/>
            <person name="Krizsan K."/>
            <person name="Kiss B."/>
            <person name="Hess J."/>
            <person name="Varga T."/>
            <person name="Slot J."/>
            <person name="Riley R."/>
            <person name="Boka B."/>
            <person name="Rigling D."/>
            <person name="Barry K."/>
            <person name="Lee J."/>
            <person name="Mihaltcheva S."/>
            <person name="LaButti K."/>
            <person name="Lipzen A."/>
            <person name="Waldron R."/>
            <person name="Moloney N.M."/>
            <person name="Sperisen C."/>
            <person name="Kredics L."/>
            <person name="Vagvoelgyi C."/>
            <person name="Patrignani A."/>
            <person name="Fitzpatrick D."/>
            <person name="Nagy I."/>
            <person name="Doyle S."/>
            <person name="Anderson J.B."/>
            <person name="Grigoriev I.V."/>
            <person name="Gueldener U."/>
            <person name="Muensterkoetter M."/>
            <person name="Nagy L.G."/>
        </authorList>
    </citation>
    <scope>NUCLEOTIDE SEQUENCE [LARGE SCALE GENOMIC DNA]</scope>
    <source>
        <strain evidence="2">28-4</strain>
    </source>
</reference>
<dbReference type="EMBL" id="KZ293426">
    <property type="protein sequence ID" value="PBK70421.1"/>
    <property type="molecule type" value="Genomic_DNA"/>
</dbReference>
<dbReference type="SUPFAM" id="SSF56112">
    <property type="entry name" value="Protein kinase-like (PK-like)"/>
    <property type="match status" value="1"/>
</dbReference>
<dbReference type="AlphaFoldDB" id="A0A2H3BHR1"/>